<gene>
    <name evidence="3" type="ORF">VN24_11370</name>
</gene>
<dbReference type="EMBL" id="CP011058">
    <property type="protein sequence ID" value="AJY75069.1"/>
    <property type="molecule type" value="Genomic_DNA"/>
</dbReference>
<evidence type="ECO:0000259" key="2">
    <source>
        <dbReference type="PROSITE" id="PS51272"/>
    </source>
</evidence>
<protein>
    <recommendedName>
        <fullName evidence="2">SLH domain-containing protein</fullName>
    </recommendedName>
</protein>
<dbReference type="STRING" id="1126833.VN24_11370"/>
<feature type="compositionally biased region" description="Low complexity" evidence="1">
    <location>
        <begin position="1030"/>
        <end position="1056"/>
    </location>
</feature>
<accession>A0A0D5NI51</accession>
<feature type="domain" description="SLH" evidence="2">
    <location>
        <begin position="1266"/>
        <end position="1325"/>
    </location>
</feature>
<dbReference type="InterPro" id="IPR015943">
    <property type="entry name" value="WD40/YVTN_repeat-like_dom_sf"/>
</dbReference>
<dbReference type="Pfam" id="PF17936">
    <property type="entry name" value="Big_6"/>
    <property type="match status" value="1"/>
</dbReference>
<reference evidence="3 4" key="1">
    <citation type="journal article" date="2015" name="J. Biotechnol.">
        <title>Complete genome sequence of Paenibacillus beijingensis 7188(T) (=DSM 24997(T)), a novel rhizobacterium from jujube garden soil.</title>
        <authorList>
            <person name="Kwak Y."/>
            <person name="Shin J.H."/>
        </authorList>
    </citation>
    <scope>NUCLEOTIDE SEQUENCE [LARGE SCALE GENOMIC DNA]</scope>
    <source>
        <strain evidence="3 4">DSM 24997</strain>
    </source>
</reference>
<evidence type="ECO:0000313" key="4">
    <source>
        <dbReference type="Proteomes" id="UP000032633"/>
    </source>
</evidence>
<dbReference type="KEGG" id="pbj:VN24_11370"/>
<keyword evidence="4" id="KW-1185">Reference proteome</keyword>
<dbReference type="PANTHER" id="PTHR43308">
    <property type="entry name" value="OUTER MEMBRANE PROTEIN ALPHA-RELATED"/>
    <property type="match status" value="1"/>
</dbReference>
<evidence type="ECO:0000313" key="3">
    <source>
        <dbReference type="EMBL" id="AJY75069.1"/>
    </source>
</evidence>
<dbReference type="Gene3D" id="2.60.40.10">
    <property type="entry name" value="Immunoglobulins"/>
    <property type="match status" value="1"/>
</dbReference>
<dbReference type="SUPFAM" id="SSF63825">
    <property type="entry name" value="YWTD domain"/>
    <property type="match status" value="2"/>
</dbReference>
<name>A0A0D5NI51_9BACL</name>
<dbReference type="HOGENOM" id="CLU_256645_0_0_9"/>
<dbReference type="Proteomes" id="UP000032633">
    <property type="component" value="Chromosome"/>
</dbReference>
<feature type="region of interest" description="Disordered" evidence="1">
    <location>
        <begin position="1017"/>
        <end position="1056"/>
    </location>
</feature>
<dbReference type="OrthoDB" id="2953792at2"/>
<proteinExistence type="predicted"/>
<dbReference type="InterPro" id="IPR001119">
    <property type="entry name" value="SLH_dom"/>
</dbReference>
<feature type="compositionally biased region" description="Polar residues" evidence="1">
    <location>
        <begin position="1018"/>
        <end position="1027"/>
    </location>
</feature>
<sequence length="1456" mass="155417">MSRIGSRIKAVILSVIIAATVLSGIGPAGRAFAETTGNLVIGGNVQEWMLDETNRSIYAATDDGKLLFIDLSDFTLKGNVDLAGVPSDVKMDNGQLYVPIPASKQVQIVDIASRSIVNTVTAPHIPQRVAAKGNKLYYVEKDSFSFIYSYDLACSSACEHQVDVYPHNYYQADLAVDPAADRLYVGESGLSGSALVAYDIDTETIVDQSGYNDDYGFSYPSRTLIVDGQQLFYAGREFNKANLKEIYGTFKDLKLTDVNNRYAVGTDPAGSSVVVFDRNMFQKAGSVPVSASKALIGPQNELYTFISSSKSIQKIVVSLALDMEQPAKEDNRLTLLNELTDLAYDEAHDQVIAVSRDSNKLLYINASAMTVTKEVYIGSMPTDVDLAGDNVYVALHGATHVAVTDAVYNEASSAVHLIPLNEEPKSIAVVNESELFFTRDNDNISGHDPIFHRVNGTVSKVMLTGNPVAPTYYGADLFYDAASDKLFVSEKGLSSSETVALQRNSGTFVVSATSPSFSYPKQGLIMDGVYAYYGKTKLQADTLTAASPAVTFDTEVLAAKGQDVITATSVYRNGVLSFRLPFTADFALLSKGGDAVWLYSKNTKSLYRYTSIDEIKKPRVQATNLSFSDSDQTVGEISGNVTFRGASDQSYVTGYNVYLTDSSGKAISRLGFVPKGGTAGDVSLTVPENTALPDQTAAIQVKAVNEYAESDRFVSIPLWDAPFGPLIGSFTDLDPAAHQVAGTLKWETYKPESRIVAGYKVTLRNGTEIADISAGKPYEIELNAEQMPGTSEMLYVTAYNAGGVRAPSSLVILFGDLQTAEAIRPQGSVFIPAPNRPGFTDMDNAAGRIGGTVHWDRNDEHMVLGYRLYFTDSKGGKKALIGEMKVLGLPLYGFALPSGTVIPQGASDIAIYPYDTNGEGDAAYVNIRDSGDVDTIPPTVTVSEVLDNSTSVKGVTEPYAKVELWKTDQLLGSAQSDERGEFAIPISPQPEGTSLTLTATDQAGNRGLPLTIRVTAHPQETGNSPVTDGSVPSSSTNPAAPPTGTEATAGTIAATTRTDQSGRLVVTAVVDANRFMQLAEASGTSSRLLLDVTAHGDAVNTEIDAGSFQLLLDRNGSALLTVRTSLGSVELPAELVVSALNQLNLAPAGAVVTISISKAGVSQTEELDRTIGAMGGVRLLEPVDFSVTVTAAEGTPIEIANFTTFVGRTLQVPLSNAASFANMTGVVYNPATHSYFPVPTIFADTDGNVTATLYRQGFSVYSVVKNERTFSDLSAGYYAKKEIETLASRWIINGYADGSYRASDAVTRAQFVQMLTRALGILPKQTAPSFHDVKPAAWYAGAITAAAEAGLVKGDSDGSFRPNDPITRQELAVLIAGAMKAADKAPESTDAGEHQMITFQDGQKIGTWASDAVAYTVQAGVLKGFTGNTFAPDQTADRGQTAMALYRMLKALGWMN</sequence>
<dbReference type="InterPro" id="IPR051465">
    <property type="entry name" value="Cell_Envelope_Struct_Comp"/>
</dbReference>
<dbReference type="Pfam" id="PF00395">
    <property type="entry name" value="SLH"/>
    <property type="match status" value="3"/>
</dbReference>
<dbReference type="RefSeq" id="WP_045670502.1">
    <property type="nucleotide sequence ID" value="NZ_CP011058.1"/>
</dbReference>
<dbReference type="Gene3D" id="2.130.10.10">
    <property type="entry name" value="YVTN repeat-like/Quinoprotein amine dehydrogenase"/>
    <property type="match status" value="2"/>
</dbReference>
<reference evidence="4" key="2">
    <citation type="submission" date="2015-03" db="EMBL/GenBank/DDBJ databases">
        <title>Genome sequence of Paenibacillus beijingensis strain DSM 24997T.</title>
        <authorList>
            <person name="Kwak Y."/>
            <person name="Shin J.-H."/>
        </authorList>
    </citation>
    <scope>NUCLEOTIDE SEQUENCE [LARGE SCALE GENOMIC DNA]</scope>
    <source>
        <strain evidence="4">DSM 24997</strain>
    </source>
</reference>
<dbReference type="PANTHER" id="PTHR43308:SF5">
    <property type="entry name" value="S-LAYER PROTEIN _ PEPTIDOGLYCAN ENDO-BETA-N-ACETYLGLUCOSAMINIDASE"/>
    <property type="match status" value="1"/>
</dbReference>
<dbReference type="PATRIC" id="fig|1126833.4.peg.2491"/>
<dbReference type="InterPro" id="IPR041498">
    <property type="entry name" value="Big_6"/>
</dbReference>
<feature type="domain" description="SLH" evidence="2">
    <location>
        <begin position="1326"/>
        <end position="1389"/>
    </location>
</feature>
<dbReference type="PROSITE" id="PS51272">
    <property type="entry name" value="SLH"/>
    <property type="match status" value="3"/>
</dbReference>
<organism evidence="3 4">
    <name type="scientific">Paenibacillus beijingensis</name>
    <dbReference type="NCBI Taxonomy" id="1126833"/>
    <lineage>
        <taxon>Bacteria</taxon>
        <taxon>Bacillati</taxon>
        <taxon>Bacillota</taxon>
        <taxon>Bacilli</taxon>
        <taxon>Bacillales</taxon>
        <taxon>Paenibacillaceae</taxon>
        <taxon>Paenibacillus</taxon>
    </lineage>
</organism>
<dbReference type="InterPro" id="IPR013783">
    <property type="entry name" value="Ig-like_fold"/>
</dbReference>
<feature type="domain" description="SLH" evidence="2">
    <location>
        <begin position="1396"/>
        <end position="1456"/>
    </location>
</feature>
<evidence type="ECO:0000256" key="1">
    <source>
        <dbReference type="SAM" id="MobiDB-lite"/>
    </source>
</evidence>